<accession>A0A382JKY4</accession>
<evidence type="ECO:0000313" key="1">
    <source>
        <dbReference type="EMBL" id="SVC12456.1"/>
    </source>
</evidence>
<sequence>MILNEYKEQKTFRTAYRQWVAAKDEQALVTFHEAGFFRDLQWIKIKHDMMHKKPVDGWFQYDYVLDLAEETEKQFTVIG</sequence>
<gene>
    <name evidence="1" type="ORF">METZ01_LOCUS265310</name>
</gene>
<dbReference type="EMBL" id="UINC01074850">
    <property type="protein sequence ID" value="SVC12456.1"/>
    <property type="molecule type" value="Genomic_DNA"/>
</dbReference>
<protein>
    <submittedName>
        <fullName evidence="1">Uncharacterized protein</fullName>
    </submittedName>
</protein>
<reference evidence="1" key="1">
    <citation type="submission" date="2018-05" db="EMBL/GenBank/DDBJ databases">
        <authorList>
            <person name="Lanie J.A."/>
            <person name="Ng W.-L."/>
            <person name="Kazmierczak K.M."/>
            <person name="Andrzejewski T.M."/>
            <person name="Davidsen T.M."/>
            <person name="Wayne K.J."/>
            <person name="Tettelin H."/>
            <person name="Glass J.I."/>
            <person name="Rusch D."/>
            <person name="Podicherti R."/>
            <person name="Tsui H.-C.T."/>
            <person name="Winkler M.E."/>
        </authorList>
    </citation>
    <scope>NUCLEOTIDE SEQUENCE</scope>
</reference>
<proteinExistence type="predicted"/>
<organism evidence="1">
    <name type="scientific">marine metagenome</name>
    <dbReference type="NCBI Taxonomy" id="408172"/>
    <lineage>
        <taxon>unclassified sequences</taxon>
        <taxon>metagenomes</taxon>
        <taxon>ecological metagenomes</taxon>
    </lineage>
</organism>
<dbReference type="AlphaFoldDB" id="A0A382JKY4"/>
<name>A0A382JKY4_9ZZZZ</name>